<dbReference type="InterPro" id="IPR001387">
    <property type="entry name" value="Cro/C1-type_HTH"/>
</dbReference>
<dbReference type="CDD" id="cd00093">
    <property type="entry name" value="HTH_XRE"/>
    <property type="match status" value="1"/>
</dbReference>
<dbReference type="Gene3D" id="1.10.260.40">
    <property type="entry name" value="lambda repressor-like DNA-binding domains"/>
    <property type="match status" value="1"/>
</dbReference>
<dbReference type="SMART" id="SM00530">
    <property type="entry name" value="HTH_XRE"/>
    <property type="match status" value="1"/>
</dbReference>
<protein>
    <submittedName>
        <fullName evidence="3">Helix-turn-helix transcriptional regulator</fullName>
    </submittedName>
</protein>
<dbReference type="RefSeq" id="WP_311671322.1">
    <property type="nucleotide sequence ID" value="NZ_JAVREQ010000001.1"/>
</dbReference>
<sequence>MTRSTRPQPPPEGALLKDALKRAGLSARKAARLAGLSEARWRQITSGYQTVSGQQIPVHAPPDTLARMAHVTGLTAEQLERCDRADAAEELRKLTTTPRPPDPTATGEPSDPRLRALFAIWETLTPAEQEQVLRDELRRRGHQITPGDGETGHQDVG</sequence>
<comment type="caution">
    <text evidence="3">The sequence shown here is derived from an EMBL/GenBank/DDBJ whole genome shotgun (WGS) entry which is preliminary data.</text>
</comment>
<evidence type="ECO:0000256" key="1">
    <source>
        <dbReference type="SAM" id="MobiDB-lite"/>
    </source>
</evidence>
<feature type="compositionally biased region" description="Basic and acidic residues" evidence="1">
    <location>
        <begin position="84"/>
        <end position="93"/>
    </location>
</feature>
<dbReference type="SUPFAM" id="SSF47413">
    <property type="entry name" value="lambda repressor-like DNA-binding domains"/>
    <property type="match status" value="1"/>
</dbReference>
<name>A0ABU2NJZ8_9ACTN</name>
<evidence type="ECO:0000259" key="2">
    <source>
        <dbReference type="SMART" id="SM00530"/>
    </source>
</evidence>
<gene>
    <name evidence="3" type="ORF">RM572_00825</name>
</gene>
<feature type="region of interest" description="Disordered" evidence="1">
    <location>
        <begin position="129"/>
        <end position="157"/>
    </location>
</feature>
<accession>A0ABU2NJZ8</accession>
<organism evidence="3 4">
    <name type="scientific">Streptomyces hazeniae</name>
    <dbReference type="NCBI Taxonomy" id="3075538"/>
    <lineage>
        <taxon>Bacteria</taxon>
        <taxon>Bacillati</taxon>
        <taxon>Actinomycetota</taxon>
        <taxon>Actinomycetes</taxon>
        <taxon>Kitasatosporales</taxon>
        <taxon>Streptomycetaceae</taxon>
        <taxon>Streptomyces</taxon>
    </lineage>
</organism>
<reference evidence="4" key="1">
    <citation type="submission" date="2023-07" db="EMBL/GenBank/DDBJ databases">
        <title>30 novel species of actinomycetes from the DSMZ collection.</title>
        <authorList>
            <person name="Nouioui I."/>
        </authorList>
    </citation>
    <scope>NUCLEOTIDE SEQUENCE [LARGE SCALE GENOMIC DNA]</scope>
    <source>
        <strain evidence="4">DSM 42041</strain>
    </source>
</reference>
<dbReference type="EMBL" id="JAVREQ010000001">
    <property type="protein sequence ID" value="MDT0377319.1"/>
    <property type="molecule type" value="Genomic_DNA"/>
</dbReference>
<evidence type="ECO:0000313" key="4">
    <source>
        <dbReference type="Proteomes" id="UP001183414"/>
    </source>
</evidence>
<feature type="region of interest" description="Disordered" evidence="1">
    <location>
        <begin position="84"/>
        <end position="113"/>
    </location>
</feature>
<dbReference type="Proteomes" id="UP001183414">
    <property type="component" value="Unassembled WGS sequence"/>
</dbReference>
<keyword evidence="4" id="KW-1185">Reference proteome</keyword>
<proteinExistence type="predicted"/>
<feature type="domain" description="HTH cro/C1-type" evidence="2">
    <location>
        <begin position="15"/>
        <end position="79"/>
    </location>
</feature>
<dbReference type="InterPro" id="IPR010982">
    <property type="entry name" value="Lambda_DNA-bd_dom_sf"/>
</dbReference>
<evidence type="ECO:0000313" key="3">
    <source>
        <dbReference type="EMBL" id="MDT0377319.1"/>
    </source>
</evidence>